<evidence type="ECO:0000259" key="2">
    <source>
        <dbReference type="Pfam" id="PF13193"/>
    </source>
</evidence>
<dbReference type="AlphaFoldDB" id="A0A848KYZ7"/>
<comment type="caution">
    <text evidence="3">The sequence shown here is derived from an EMBL/GenBank/DDBJ whole genome shotgun (WGS) entry which is preliminary data.</text>
</comment>
<evidence type="ECO:0000259" key="1">
    <source>
        <dbReference type="Pfam" id="PF00501"/>
    </source>
</evidence>
<dbReference type="InterPro" id="IPR050237">
    <property type="entry name" value="ATP-dep_AMP-bd_enzyme"/>
</dbReference>
<accession>A0A848KYZ7</accession>
<reference evidence="3 4" key="1">
    <citation type="submission" date="2020-04" db="EMBL/GenBank/DDBJ databases">
        <title>Gordonia sp. nov. TBRC 11910.</title>
        <authorList>
            <person name="Suriyachadkun C."/>
        </authorList>
    </citation>
    <scope>NUCLEOTIDE SEQUENCE [LARGE SCALE GENOMIC DNA]</scope>
    <source>
        <strain evidence="3 4">TBRC 11910</strain>
    </source>
</reference>
<dbReference type="Gene3D" id="3.30.300.30">
    <property type="match status" value="1"/>
</dbReference>
<dbReference type="EMBL" id="JABBNB010000008">
    <property type="protein sequence ID" value="NMO01421.1"/>
    <property type="molecule type" value="Genomic_DNA"/>
</dbReference>
<proteinExistence type="predicted"/>
<dbReference type="PANTHER" id="PTHR43767:SF1">
    <property type="entry name" value="NONRIBOSOMAL PEPTIDE SYNTHASE PES1 (EUROFUNG)-RELATED"/>
    <property type="match status" value="1"/>
</dbReference>
<dbReference type="InterPro" id="IPR042099">
    <property type="entry name" value="ANL_N_sf"/>
</dbReference>
<dbReference type="Gene3D" id="3.40.50.12780">
    <property type="entry name" value="N-terminal domain of ligase-like"/>
    <property type="match status" value="1"/>
</dbReference>
<organism evidence="3 4">
    <name type="scientific">Gordonia asplenii</name>
    <dbReference type="NCBI Taxonomy" id="2725283"/>
    <lineage>
        <taxon>Bacteria</taxon>
        <taxon>Bacillati</taxon>
        <taxon>Actinomycetota</taxon>
        <taxon>Actinomycetes</taxon>
        <taxon>Mycobacteriales</taxon>
        <taxon>Gordoniaceae</taxon>
        <taxon>Gordonia</taxon>
    </lineage>
</organism>
<dbReference type="InterPro" id="IPR045851">
    <property type="entry name" value="AMP-bd_C_sf"/>
</dbReference>
<evidence type="ECO:0000313" key="3">
    <source>
        <dbReference type="EMBL" id="NMO01421.1"/>
    </source>
</evidence>
<dbReference type="Pfam" id="PF13193">
    <property type="entry name" value="AMP-binding_C"/>
    <property type="match status" value="1"/>
</dbReference>
<evidence type="ECO:0000313" key="4">
    <source>
        <dbReference type="Proteomes" id="UP000550729"/>
    </source>
</evidence>
<name>A0A848KYZ7_9ACTN</name>
<dbReference type="InterPro" id="IPR025110">
    <property type="entry name" value="AMP-bd_C"/>
</dbReference>
<sequence length="497" mass="53141">MFVPDLLSRGVTQALARACVTLDGTTLTFADVDDRASRLAQTLIEVGVTRGDRVMLIAKNELEFLEIQVACQRAGASLVAVNFRLAPAEVVAIVSDCAPAVLITGPGFEKLGAGISVRIHFQLGVDGSYEERLSRTRPLSRVHLDGDAIAQIAYTSGTTGAPKGAQITNATLFGRIASLTTGLDIDVDDVFLQTLPLFHLASLVSFAYTISACPVVIVRDFDPADTLWTISMEKVTRAIMVPTIISALVEARGSYDGDLGSLRTVYYGASPIAPVVLDQALSTFECEMAQFYGMTEAGIATLLGPADHTLGDESRLRAAGQPLPFYELMIRRPDGQPAAVGEVGEIAISGPGLMHSYRGNPDATAAALVDGYLLTGDAGYVDDEGYLFVSDRVKDMIITGGENVFCREVEAALLAHPDVADAAVIGLADERWGQRVHALIVETSAIDDGALDEWCRQRIAGYKCPRSFERVEELPRNAVGKILKHVLRADREAGSLG</sequence>
<dbReference type="PROSITE" id="PS00455">
    <property type="entry name" value="AMP_BINDING"/>
    <property type="match status" value="1"/>
</dbReference>
<dbReference type="Proteomes" id="UP000550729">
    <property type="component" value="Unassembled WGS sequence"/>
</dbReference>
<dbReference type="PANTHER" id="PTHR43767">
    <property type="entry name" value="LONG-CHAIN-FATTY-ACID--COA LIGASE"/>
    <property type="match status" value="1"/>
</dbReference>
<dbReference type="InterPro" id="IPR020845">
    <property type="entry name" value="AMP-binding_CS"/>
</dbReference>
<dbReference type="GO" id="GO:0016878">
    <property type="term" value="F:acid-thiol ligase activity"/>
    <property type="evidence" value="ECO:0007669"/>
    <property type="project" value="UniProtKB-ARBA"/>
</dbReference>
<gene>
    <name evidence="3" type="ORF">HH308_09355</name>
</gene>
<keyword evidence="4" id="KW-1185">Reference proteome</keyword>
<feature type="domain" description="AMP-dependent synthetase/ligase" evidence="1">
    <location>
        <begin position="17"/>
        <end position="357"/>
    </location>
</feature>
<dbReference type="SUPFAM" id="SSF56801">
    <property type="entry name" value="Acetyl-CoA synthetase-like"/>
    <property type="match status" value="1"/>
</dbReference>
<feature type="domain" description="AMP-binding enzyme C-terminal" evidence="2">
    <location>
        <begin position="408"/>
        <end position="481"/>
    </location>
</feature>
<dbReference type="Pfam" id="PF00501">
    <property type="entry name" value="AMP-binding"/>
    <property type="match status" value="1"/>
</dbReference>
<protein>
    <submittedName>
        <fullName evidence="3">AMP-binding protein</fullName>
    </submittedName>
</protein>
<dbReference type="RefSeq" id="WP_170193933.1">
    <property type="nucleotide sequence ID" value="NZ_JABBNB010000008.1"/>
</dbReference>
<dbReference type="InterPro" id="IPR000873">
    <property type="entry name" value="AMP-dep_synth/lig_dom"/>
</dbReference>